<gene>
    <name evidence="7" type="ORF">ONB1V03_LOCUS3356</name>
</gene>
<dbReference type="PROSITE" id="PS51352">
    <property type="entry name" value="THIOREDOXIN_2"/>
    <property type="match status" value="1"/>
</dbReference>
<proteinExistence type="inferred from homology"/>
<keyword evidence="4" id="KW-1015">Disulfide bond</keyword>
<name>A0A7R9LK66_9ACAR</name>
<dbReference type="PANTHER" id="PTHR12151">
    <property type="entry name" value="ELECTRON TRANSPORT PROTIN SCO1/SENC FAMILY MEMBER"/>
    <property type="match status" value="1"/>
</dbReference>
<evidence type="ECO:0000256" key="5">
    <source>
        <dbReference type="SAM" id="Phobius"/>
    </source>
</evidence>
<dbReference type="Proteomes" id="UP000728032">
    <property type="component" value="Unassembled WGS sequence"/>
</dbReference>
<dbReference type="Pfam" id="PF02630">
    <property type="entry name" value="SCO1-SenC"/>
    <property type="match status" value="1"/>
</dbReference>
<evidence type="ECO:0000313" key="8">
    <source>
        <dbReference type="Proteomes" id="UP000728032"/>
    </source>
</evidence>
<keyword evidence="5" id="KW-0472">Membrane</keyword>
<feature type="transmembrane region" description="Helical" evidence="5">
    <location>
        <begin position="121"/>
        <end position="138"/>
    </location>
</feature>
<accession>A0A7R9LK66</accession>
<dbReference type="InterPro" id="IPR003782">
    <property type="entry name" value="SCO1/SenC"/>
</dbReference>
<feature type="binding site" evidence="3">
    <location>
        <position position="196"/>
    </location>
    <ligand>
        <name>Cu cation</name>
        <dbReference type="ChEBI" id="CHEBI:23378"/>
    </ligand>
</feature>
<dbReference type="InterPro" id="IPR036249">
    <property type="entry name" value="Thioredoxin-like_sf"/>
</dbReference>
<dbReference type="OrthoDB" id="270009at2759"/>
<dbReference type="FunFam" id="3.40.30.10:FF:000013">
    <property type="entry name" value="Blast:Protein SCO1 homolog, mitochondrial"/>
    <property type="match status" value="1"/>
</dbReference>
<feature type="transmembrane region" description="Helical" evidence="5">
    <location>
        <begin position="6"/>
        <end position="26"/>
    </location>
</feature>
<feature type="disulfide bond" description="Redox-active" evidence="4">
    <location>
        <begin position="192"/>
        <end position="196"/>
    </location>
</feature>
<evidence type="ECO:0000256" key="1">
    <source>
        <dbReference type="ARBA" id="ARBA00010996"/>
    </source>
</evidence>
<organism evidence="7">
    <name type="scientific">Oppiella nova</name>
    <dbReference type="NCBI Taxonomy" id="334625"/>
    <lineage>
        <taxon>Eukaryota</taxon>
        <taxon>Metazoa</taxon>
        <taxon>Ecdysozoa</taxon>
        <taxon>Arthropoda</taxon>
        <taxon>Chelicerata</taxon>
        <taxon>Arachnida</taxon>
        <taxon>Acari</taxon>
        <taxon>Acariformes</taxon>
        <taxon>Sarcoptiformes</taxon>
        <taxon>Oribatida</taxon>
        <taxon>Brachypylina</taxon>
        <taxon>Oppioidea</taxon>
        <taxon>Oppiidae</taxon>
        <taxon>Oppiella</taxon>
    </lineage>
</organism>
<feature type="binding site" evidence="3">
    <location>
        <position position="192"/>
    </location>
    <ligand>
        <name>Cu cation</name>
        <dbReference type="ChEBI" id="CHEBI:23378"/>
    </ligand>
</feature>
<dbReference type="EMBL" id="CAJPVJ010000970">
    <property type="protein sequence ID" value="CAG2163791.1"/>
    <property type="molecule type" value="Genomic_DNA"/>
</dbReference>
<dbReference type="PANTHER" id="PTHR12151:SF5">
    <property type="entry name" value="AT19154P"/>
    <property type="match status" value="1"/>
</dbReference>
<feature type="domain" description="Thioredoxin" evidence="6">
    <location>
        <begin position="154"/>
        <end position="323"/>
    </location>
</feature>
<evidence type="ECO:0000256" key="2">
    <source>
        <dbReference type="ARBA" id="ARBA00023008"/>
    </source>
</evidence>
<dbReference type="GO" id="GO:0005739">
    <property type="term" value="C:mitochondrion"/>
    <property type="evidence" value="ECO:0007669"/>
    <property type="project" value="GOC"/>
</dbReference>
<dbReference type="Gene3D" id="3.40.30.10">
    <property type="entry name" value="Glutaredoxin"/>
    <property type="match status" value="1"/>
</dbReference>
<keyword evidence="5" id="KW-0812">Transmembrane</keyword>
<dbReference type="AlphaFoldDB" id="A0A7R9LK66"/>
<dbReference type="GO" id="GO:0046872">
    <property type="term" value="F:metal ion binding"/>
    <property type="evidence" value="ECO:0007669"/>
    <property type="project" value="UniProtKB-KW"/>
</dbReference>
<evidence type="ECO:0000256" key="3">
    <source>
        <dbReference type="PIRSR" id="PIRSR603782-1"/>
    </source>
</evidence>
<dbReference type="InterPro" id="IPR013766">
    <property type="entry name" value="Thioredoxin_domain"/>
</dbReference>
<sequence length="330" mass="37889">MDVWMYVMIVVTIFNSNESSFLWFVVKRALYWMRELCAKHVTTITAQMPLFGRVLWSSAVFRCNTSNTSAIYAIIRPIHSCTTFKTCLQNHKTIRKSLMRTMTQKSGIEDSKRNLFSWKSFVISGGIVAIFLVAFLQFKREKMLSLEKERRRSLGKASIGGHFDLIDQNGKPFTSKDLLGKWILLYFGFTHCPDICPDEIEKMVKAIELVNKMPNMGEIKSVFITVDPDRDSSEAVKGYLKEFSEDIIGLTGTKDQIDAATRAYRVYYSAGPRDHENDYIVDHTIIMYLINPEGEFIDYYGQTKTAEDISSGVALNMIKYANQHKKFSLF</sequence>
<keyword evidence="3" id="KW-0479">Metal-binding</keyword>
<dbReference type="SUPFAM" id="SSF52833">
    <property type="entry name" value="Thioredoxin-like"/>
    <property type="match status" value="1"/>
</dbReference>
<evidence type="ECO:0000259" key="6">
    <source>
        <dbReference type="PROSITE" id="PS51352"/>
    </source>
</evidence>
<reference evidence="7" key="1">
    <citation type="submission" date="2020-11" db="EMBL/GenBank/DDBJ databases">
        <authorList>
            <person name="Tran Van P."/>
        </authorList>
    </citation>
    <scope>NUCLEOTIDE SEQUENCE</scope>
</reference>
<dbReference type="EMBL" id="OC915795">
    <property type="protein sequence ID" value="CAD7641975.1"/>
    <property type="molecule type" value="Genomic_DNA"/>
</dbReference>
<keyword evidence="5" id="KW-1133">Transmembrane helix</keyword>
<comment type="similarity">
    <text evidence="1">Belongs to the SCO1/2 family.</text>
</comment>
<evidence type="ECO:0000313" key="7">
    <source>
        <dbReference type="EMBL" id="CAD7641975.1"/>
    </source>
</evidence>
<keyword evidence="8" id="KW-1185">Reference proteome</keyword>
<evidence type="ECO:0000256" key="4">
    <source>
        <dbReference type="PIRSR" id="PIRSR603782-2"/>
    </source>
</evidence>
<protein>
    <recommendedName>
        <fullName evidence="6">Thioredoxin domain-containing protein</fullName>
    </recommendedName>
</protein>
<keyword evidence="2 3" id="KW-0186">Copper</keyword>
<dbReference type="GO" id="GO:0033617">
    <property type="term" value="P:mitochondrial respiratory chain complex IV assembly"/>
    <property type="evidence" value="ECO:0007669"/>
    <property type="project" value="TreeGrafter"/>
</dbReference>
<dbReference type="CDD" id="cd02968">
    <property type="entry name" value="SCO"/>
    <property type="match status" value="1"/>
</dbReference>
<feature type="binding site" evidence="3">
    <location>
        <position position="283"/>
    </location>
    <ligand>
        <name>Cu cation</name>
        <dbReference type="ChEBI" id="CHEBI:23378"/>
    </ligand>
</feature>